<evidence type="ECO:0000256" key="3">
    <source>
        <dbReference type="ARBA" id="ARBA00011748"/>
    </source>
</evidence>
<dbReference type="PROSITE" id="PS00981">
    <property type="entry name" value="G_PROTEIN_RECEP_F3_3"/>
    <property type="match status" value="1"/>
</dbReference>
<dbReference type="PROSITE" id="PS50259">
    <property type="entry name" value="G_PROTEIN_RECEP_F3_4"/>
    <property type="match status" value="1"/>
</dbReference>
<dbReference type="FunFam" id="2.10.50.30:FF:000004">
    <property type="entry name" value="Taste receptor type 1 member 3-like protein"/>
    <property type="match status" value="1"/>
</dbReference>
<dbReference type="Proteomes" id="UP000261480">
    <property type="component" value="Unplaced"/>
</dbReference>
<dbReference type="PANTHER" id="PTHR24061">
    <property type="entry name" value="CALCIUM-SENSING RECEPTOR-RELATED"/>
    <property type="match status" value="1"/>
</dbReference>
<feature type="transmembrane region" description="Helical" evidence="15">
    <location>
        <begin position="609"/>
        <end position="629"/>
    </location>
</feature>
<keyword evidence="10" id="KW-1015">Disulfide bond</keyword>
<feature type="domain" description="G-protein coupled receptors family 3 profile" evidence="16">
    <location>
        <begin position="468"/>
        <end position="713"/>
    </location>
</feature>
<evidence type="ECO:0000313" key="18">
    <source>
        <dbReference type="Proteomes" id="UP000261480"/>
    </source>
</evidence>
<comment type="subcellular location">
    <subcellularLocation>
        <location evidence="1">Cell membrane</location>
        <topology evidence="1">Multi-pass membrane protein</topology>
    </subcellularLocation>
</comment>
<keyword evidence="18" id="KW-1185">Reference proteome</keyword>
<evidence type="ECO:0000256" key="15">
    <source>
        <dbReference type="SAM" id="Phobius"/>
    </source>
</evidence>
<feature type="transmembrane region" description="Helical" evidence="15">
    <location>
        <begin position="673"/>
        <end position="692"/>
    </location>
</feature>
<evidence type="ECO:0000256" key="4">
    <source>
        <dbReference type="ARBA" id="ARBA00022475"/>
    </source>
</evidence>
<evidence type="ECO:0000256" key="7">
    <source>
        <dbReference type="ARBA" id="ARBA00022989"/>
    </source>
</evidence>
<dbReference type="InterPro" id="IPR017978">
    <property type="entry name" value="GPCR_3_C"/>
</dbReference>
<feature type="transmembrane region" description="Helical" evidence="15">
    <location>
        <begin position="470"/>
        <end position="491"/>
    </location>
</feature>
<evidence type="ECO:0000259" key="16">
    <source>
        <dbReference type="PROSITE" id="PS50259"/>
    </source>
</evidence>
<evidence type="ECO:0000256" key="13">
    <source>
        <dbReference type="ARBA" id="ARBA00023224"/>
    </source>
</evidence>
<dbReference type="InterPro" id="IPR000337">
    <property type="entry name" value="GPCR_3"/>
</dbReference>
<dbReference type="Gene3D" id="2.10.50.30">
    <property type="entry name" value="GPCR, family 3, nine cysteines domain"/>
    <property type="match status" value="1"/>
</dbReference>
<evidence type="ECO:0000256" key="10">
    <source>
        <dbReference type="ARBA" id="ARBA00023157"/>
    </source>
</evidence>
<keyword evidence="6" id="KW-0732">Signal</keyword>
<dbReference type="InterPro" id="IPR017979">
    <property type="entry name" value="GPCR_3_CS"/>
</dbReference>
<reference evidence="17" key="2">
    <citation type="submission" date="2025-09" db="UniProtKB">
        <authorList>
            <consortium name="Ensembl"/>
        </authorList>
    </citation>
    <scope>IDENTIFICATION</scope>
</reference>
<evidence type="ECO:0000256" key="8">
    <source>
        <dbReference type="ARBA" id="ARBA00023040"/>
    </source>
</evidence>
<organism evidence="17 18">
    <name type="scientific">Poecilia mexicana</name>
    <dbReference type="NCBI Taxonomy" id="48701"/>
    <lineage>
        <taxon>Eukaryota</taxon>
        <taxon>Metazoa</taxon>
        <taxon>Chordata</taxon>
        <taxon>Craniata</taxon>
        <taxon>Vertebrata</taxon>
        <taxon>Euteleostomi</taxon>
        <taxon>Actinopterygii</taxon>
        <taxon>Neopterygii</taxon>
        <taxon>Teleostei</taxon>
        <taxon>Neoteleostei</taxon>
        <taxon>Acanthomorphata</taxon>
        <taxon>Ovalentaria</taxon>
        <taxon>Atherinomorphae</taxon>
        <taxon>Cyprinodontiformes</taxon>
        <taxon>Poeciliidae</taxon>
        <taxon>Poeciliinae</taxon>
        <taxon>Poecilia</taxon>
    </lineage>
</organism>
<keyword evidence="12" id="KW-0325">Glycoprotein</keyword>
<dbReference type="Pfam" id="PF01094">
    <property type="entry name" value="ANF_receptor"/>
    <property type="match status" value="1"/>
</dbReference>
<evidence type="ECO:0000256" key="12">
    <source>
        <dbReference type="ARBA" id="ARBA00023180"/>
    </source>
</evidence>
<evidence type="ECO:0000256" key="1">
    <source>
        <dbReference type="ARBA" id="ARBA00004651"/>
    </source>
</evidence>
<feature type="transmembrane region" description="Helical" evidence="15">
    <location>
        <begin position="641"/>
        <end position="661"/>
    </location>
</feature>
<dbReference type="InterPro" id="IPR011500">
    <property type="entry name" value="GPCR_3_9-Cys_dom"/>
</dbReference>
<evidence type="ECO:0000256" key="14">
    <source>
        <dbReference type="ARBA" id="ARBA00039774"/>
    </source>
</evidence>
<keyword evidence="5 15" id="KW-0812">Transmembrane</keyword>
<feature type="transmembrane region" description="Helical" evidence="15">
    <location>
        <begin position="538"/>
        <end position="560"/>
    </location>
</feature>
<feature type="transmembrane region" description="Helical" evidence="15">
    <location>
        <begin position="580"/>
        <end position="597"/>
    </location>
</feature>
<keyword evidence="9 15" id="KW-0472">Membrane</keyword>
<dbReference type="GO" id="GO:0005886">
    <property type="term" value="C:plasma membrane"/>
    <property type="evidence" value="ECO:0007669"/>
    <property type="project" value="UniProtKB-SubCell"/>
</dbReference>
<keyword evidence="11" id="KW-0675">Receptor</keyword>
<dbReference type="AlphaFoldDB" id="A0A3B3Y806"/>
<dbReference type="Pfam" id="PF07562">
    <property type="entry name" value="NCD3G"/>
    <property type="match status" value="1"/>
</dbReference>
<dbReference type="STRING" id="48701.ENSPMEP00000023482"/>
<evidence type="ECO:0000256" key="5">
    <source>
        <dbReference type="ARBA" id="ARBA00022692"/>
    </source>
</evidence>
<accession>A0A3B3Y806</accession>
<evidence type="ECO:0000313" key="17">
    <source>
        <dbReference type="Ensembl" id="ENSPMEP00000023482.1"/>
    </source>
</evidence>
<dbReference type="GO" id="GO:0004930">
    <property type="term" value="F:G protein-coupled receptor activity"/>
    <property type="evidence" value="ECO:0007669"/>
    <property type="project" value="UniProtKB-KW"/>
</dbReference>
<feature type="transmembrane region" description="Helical" evidence="15">
    <location>
        <begin position="503"/>
        <end position="526"/>
    </location>
</feature>
<name>A0A3B3Y806_9TELE</name>
<protein>
    <recommendedName>
        <fullName evidence="14">G-protein coupled receptor family C group 6 member A</fullName>
    </recommendedName>
</protein>
<dbReference type="PRINTS" id="PR00248">
    <property type="entry name" value="GPCRMGR"/>
</dbReference>
<keyword evidence="8" id="KW-0297">G-protein coupled receptor</keyword>
<dbReference type="InterPro" id="IPR000068">
    <property type="entry name" value="GPCR_3_Ca_sens_rcpt-rel"/>
</dbReference>
<evidence type="ECO:0000256" key="6">
    <source>
        <dbReference type="ARBA" id="ARBA00022729"/>
    </source>
</evidence>
<sequence length="789" mass="88750">MLGLFIRKSKCELSPDPWLTSYLFWGLFSVLSLQFFCCESNQEAKSPGDIMIGGLFPIHESVSKTGQLIDVLIRFSVARLAQSLMMVHAVEEINRSGELGNITLGFHIMDSCADVTTALRNTLSFMKMNPNATDCQHSPRPPVTAVIGDYYSEISIAVTRHLNLEQIPQISYGATSGLLSDKTRFPSFLRTVPQDDHQAFAIVEILKKNNWTWVGVVNRRRIWPLNDVGTVFGITLKSGNTSKFKRFLRNLDEDSDLCQNNPFLSDFLKRSPNASFQSKIEELVNMSYPYAAFSIELAVRAIAATAKDLCVDKEWNISSLQPETFRDALKSAKFSMDGKQYSFNDYSDVDSGYDLILWRSSSQNTVDMSYSIGRFDIETKRLYISNVIDQIVRVSSKCSTCYPGQMKVTNKGFPVCCYGCRNCSKNEYSNTTDSAQCYKCDENTEYSDEGSSSCKKRLDLFLKWGDPYHITLLAFTSLGAMLTLTVGVIFLARWNTPVVRSSVGPICIVLLFSLLCTFGSVPLFGARPSDEKCRARQVFFGLSFTLSVSCILVKSFKIILAFEFDPVTQDVLKKVYKPPAIIALCMAGQAVVCTVWLSYKAPQKNSYPAFGAMLAYIGLLAILGFVLAFKGRKLPQCYNDAKFITFSMLIYFIAWIIFGPVYKNVKGEYHPAVEMVVIVISAYAILFCQFLIKCYIILFKQEKNTEAAFRQEVREFSYEVTGCEVQMWNETTVCVRQKLQLVWLQSVPDNYTLHLHPAGKNTEHGAVSPPFPLQVEREAAAKPKLRATC</sequence>
<dbReference type="Pfam" id="PF00003">
    <property type="entry name" value="7tm_3"/>
    <property type="match status" value="1"/>
</dbReference>
<proteinExistence type="inferred from homology"/>
<reference evidence="17" key="1">
    <citation type="submission" date="2025-08" db="UniProtKB">
        <authorList>
            <consortium name="Ensembl"/>
        </authorList>
    </citation>
    <scope>IDENTIFICATION</scope>
</reference>
<evidence type="ECO:0000256" key="2">
    <source>
        <dbReference type="ARBA" id="ARBA00007242"/>
    </source>
</evidence>
<dbReference type="Gene3D" id="3.40.50.2300">
    <property type="match status" value="4"/>
</dbReference>
<dbReference type="PANTHER" id="PTHR24061:SF5">
    <property type="entry name" value="G-PROTEIN COUPLED RECEPTOR FAMILY C GROUP 6 MEMBER A"/>
    <property type="match status" value="1"/>
</dbReference>
<dbReference type="InterPro" id="IPR001828">
    <property type="entry name" value="ANF_lig-bd_rcpt"/>
</dbReference>
<keyword evidence="7 15" id="KW-1133">Transmembrane helix</keyword>
<dbReference type="InterPro" id="IPR038550">
    <property type="entry name" value="GPCR_3_9-Cys_sf"/>
</dbReference>
<dbReference type="SUPFAM" id="SSF53822">
    <property type="entry name" value="Periplasmic binding protein-like I"/>
    <property type="match status" value="1"/>
</dbReference>
<comment type="subunit">
    <text evidence="3">Homodimer; disulfide-linked.</text>
</comment>
<comment type="similarity">
    <text evidence="2">Belongs to the G-protein coupled receptor 3 family.</text>
</comment>
<dbReference type="Ensembl" id="ENSPMET00000010042.1">
    <property type="protein sequence ID" value="ENSPMEP00000023482.1"/>
    <property type="gene ID" value="ENSPMEG00000005274.1"/>
</dbReference>
<keyword evidence="13" id="KW-0807">Transducer</keyword>
<evidence type="ECO:0000256" key="9">
    <source>
        <dbReference type="ARBA" id="ARBA00023136"/>
    </source>
</evidence>
<dbReference type="InterPro" id="IPR028082">
    <property type="entry name" value="Peripla_BP_I"/>
</dbReference>
<keyword evidence="4" id="KW-1003">Cell membrane</keyword>
<evidence type="ECO:0000256" key="11">
    <source>
        <dbReference type="ARBA" id="ARBA00023170"/>
    </source>
</evidence>